<feature type="domain" description="RRM" evidence="4">
    <location>
        <begin position="232"/>
        <end position="311"/>
    </location>
</feature>
<dbReference type="InterPro" id="IPR050825">
    <property type="entry name" value="RBM42_RBP45_47-like"/>
</dbReference>
<dbReference type="AlphaFoldDB" id="A0A915D607"/>
<evidence type="ECO:0000256" key="3">
    <source>
        <dbReference type="SAM" id="MobiDB-lite"/>
    </source>
</evidence>
<dbReference type="InterPro" id="IPR012677">
    <property type="entry name" value="Nucleotide-bd_a/b_plait_sf"/>
</dbReference>
<evidence type="ECO:0000313" key="6">
    <source>
        <dbReference type="WBParaSite" id="jg15735"/>
    </source>
</evidence>
<keyword evidence="1 2" id="KW-0694">RNA-binding</keyword>
<evidence type="ECO:0000256" key="1">
    <source>
        <dbReference type="ARBA" id="ARBA00022884"/>
    </source>
</evidence>
<sequence>MSEEMVVAATKQLATDAKQLSRPSEKPANLHGSTNSLNHSSSSGSSLAISASHALSDSSTNQDTNNNSSSGHSQLTHVLNNNNSHSRLHLEDIKPFVPQYGGAVTHQAAYNYGAAANGSCSTTPSMSCVPHQLTWLLASATCFNAIGAVKAINAASCASPYYQSTNMMSAIATQSSAAAAVNSQPNQQQMLANIPHATAWTVLSLNALQRAAEFKMATQQSVHPRVDTSKHHHIFVGDLSPEVDNNMLREAFEKCEGEISDAKVIRDAQSLKSRGYGFVSFPNKEDAEKAINTMNGEMVGKRAVRTNWAERRASVATSSSDDEKSSGLESRLSQEHQQQNYDRVFNATEDTNTTVYLGNLGISPNNLVSEESIRSAFQKFGAIKDIRLFSNQNYGFVIYEEKEVKCSWGKGTASNSTAREITMSISAIQQQQQNQGNLAHNSALLALGQHLLQQQHQQTLPLQHQVAGSPANMLAIVSQQQQLHLQMQLQAQQQQQQAVQAALAQSQAYYNPHSSIILTATAMQQL</sequence>
<dbReference type="InterPro" id="IPR035979">
    <property type="entry name" value="RBD_domain_sf"/>
</dbReference>
<feature type="domain" description="RRM" evidence="4">
    <location>
        <begin position="353"/>
        <end position="403"/>
    </location>
</feature>
<proteinExistence type="predicted"/>
<evidence type="ECO:0000259" key="4">
    <source>
        <dbReference type="PROSITE" id="PS50102"/>
    </source>
</evidence>
<reference evidence="6" key="1">
    <citation type="submission" date="2022-11" db="UniProtKB">
        <authorList>
            <consortium name="WormBaseParasite"/>
        </authorList>
    </citation>
    <scope>IDENTIFICATION</scope>
</reference>
<dbReference type="PANTHER" id="PTHR47640:SF5">
    <property type="entry name" value="RRM DOMAIN-CONTAINING PROTEIN"/>
    <property type="match status" value="1"/>
</dbReference>
<feature type="compositionally biased region" description="Low complexity" evidence="3">
    <location>
        <begin position="29"/>
        <end position="70"/>
    </location>
</feature>
<dbReference type="InterPro" id="IPR000504">
    <property type="entry name" value="RRM_dom"/>
</dbReference>
<dbReference type="GO" id="GO:0034063">
    <property type="term" value="P:stress granule assembly"/>
    <property type="evidence" value="ECO:0007669"/>
    <property type="project" value="TreeGrafter"/>
</dbReference>
<dbReference type="Proteomes" id="UP000887574">
    <property type="component" value="Unplaced"/>
</dbReference>
<dbReference type="Gene3D" id="3.30.70.330">
    <property type="match status" value="2"/>
</dbReference>
<dbReference type="SUPFAM" id="SSF54928">
    <property type="entry name" value="RNA-binding domain, RBD"/>
    <property type="match status" value="2"/>
</dbReference>
<accession>A0A915D607</accession>
<keyword evidence="5" id="KW-1185">Reference proteome</keyword>
<dbReference type="GO" id="GO:0000184">
    <property type="term" value="P:nuclear-transcribed mRNA catabolic process, nonsense-mediated decay"/>
    <property type="evidence" value="ECO:0007669"/>
    <property type="project" value="TreeGrafter"/>
</dbReference>
<name>A0A915D607_9BILA</name>
<organism evidence="5 6">
    <name type="scientific">Ditylenchus dipsaci</name>
    <dbReference type="NCBI Taxonomy" id="166011"/>
    <lineage>
        <taxon>Eukaryota</taxon>
        <taxon>Metazoa</taxon>
        <taxon>Ecdysozoa</taxon>
        <taxon>Nematoda</taxon>
        <taxon>Chromadorea</taxon>
        <taxon>Rhabditida</taxon>
        <taxon>Tylenchina</taxon>
        <taxon>Tylenchomorpha</taxon>
        <taxon>Sphaerularioidea</taxon>
        <taxon>Anguinidae</taxon>
        <taxon>Anguininae</taxon>
        <taxon>Ditylenchus</taxon>
    </lineage>
</organism>
<dbReference type="PANTHER" id="PTHR47640">
    <property type="entry name" value="TRNA SELENOCYSTEINE 1-ASSOCIATED PROTEIN 1-RELATED-RELATED"/>
    <property type="match status" value="1"/>
</dbReference>
<dbReference type="GO" id="GO:0003729">
    <property type="term" value="F:mRNA binding"/>
    <property type="evidence" value="ECO:0007669"/>
    <property type="project" value="InterPro"/>
</dbReference>
<protein>
    <submittedName>
        <fullName evidence="6">RRM domain-containing protein</fullName>
    </submittedName>
</protein>
<evidence type="ECO:0000256" key="2">
    <source>
        <dbReference type="PROSITE-ProRule" id="PRU00176"/>
    </source>
</evidence>
<feature type="region of interest" description="Disordered" evidence="3">
    <location>
        <begin position="1"/>
        <end position="79"/>
    </location>
</feature>
<dbReference type="Pfam" id="PF00076">
    <property type="entry name" value="RRM_1"/>
    <property type="match status" value="2"/>
</dbReference>
<feature type="region of interest" description="Disordered" evidence="3">
    <location>
        <begin position="311"/>
        <end position="338"/>
    </location>
</feature>
<evidence type="ECO:0000313" key="5">
    <source>
        <dbReference type="Proteomes" id="UP000887574"/>
    </source>
</evidence>
<dbReference type="SMART" id="SM00360">
    <property type="entry name" value="RRM"/>
    <property type="match status" value="2"/>
</dbReference>
<dbReference type="WBParaSite" id="jg15735">
    <property type="protein sequence ID" value="jg15735"/>
    <property type="gene ID" value="jg15735"/>
</dbReference>
<dbReference type="GO" id="GO:0043488">
    <property type="term" value="P:regulation of mRNA stability"/>
    <property type="evidence" value="ECO:0007669"/>
    <property type="project" value="TreeGrafter"/>
</dbReference>
<dbReference type="GO" id="GO:0010494">
    <property type="term" value="C:cytoplasmic stress granule"/>
    <property type="evidence" value="ECO:0007669"/>
    <property type="project" value="TreeGrafter"/>
</dbReference>
<dbReference type="PROSITE" id="PS50102">
    <property type="entry name" value="RRM"/>
    <property type="match status" value="2"/>
</dbReference>